<dbReference type="Proteomes" id="UP000241890">
    <property type="component" value="Unassembled WGS sequence"/>
</dbReference>
<keyword evidence="3 5" id="KW-0967">Endosome</keyword>
<dbReference type="Pfam" id="PF03997">
    <property type="entry name" value="VPS28"/>
    <property type="match status" value="1"/>
</dbReference>
<keyword evidence="4 5" id="KW-0653">Protein transport</keyword>
<dbReference type="InParanoid" id="A0A2R5G096"/>
<dbReference type="PIRSF" id="PIRSF017535">
    <property type="entry name" value="VPS28"/>
    <property type="match status" value="1"/>
</dbReference>
<protein>
    <recommendedName>
        <fullName evidence="5">Vacuolar protein sorting-associated protein 28 homolog</fullName>
    </recommendedName>
</protein>
<evidence type="ECO:0000256" key="1">
    <source>
        <dbReference type="ARBA" id="ARBA00004177"/>
    </source>
</evidence>
<dbReference type="InterPro" id="IPR017899">
    <property type="entry name" value="VPS28_C"/>
</dbReference>
<gene>
    <name evidence="9" type="ORF">FCC1311_006742</name>
</gene>
<comment type="subcellular location">
    <subcellularLocation>
        <location evidence="1">Endosome</location>
    </subcellularLocation>
</comment>
<dbReference type="InterPro" id="IPR037202">
    <property type="entry name" value="ESCRT_assembly_dom"/>
</dbReference>
<dbReference type="PROSITE" id="PS51313">
    <property type="entry name" value="VPS28_N"/>
    <property type="match status" value="1"/>
</dbReference>
<dbReference type="PROSITE" id="PS51310">
    <property type="entry name" value="VPS28_C"/>
    <property type="match status" value="1"/>
</dbReference>
<feature type="domain" description="VPS28 N-terminal" evidence="8">
    <location>
        <begin position="1"/>
        <end position="102"/>
    </location>
</feature>
<keyword evidence="2 5" id="KW-0813">Transport</keyword>
<dbReference type="GO" id="GO:0000813">
    <property type="term" value="C:ESCRT I complex"/>
    <property type="evidence" value="ECO:0007669"/>
    <property type="project" value="UniProtKB-UniRule"/>
</dbReference>
<evidence type="ECO:0000256" key="4">
    <source>
        <dbReference type="ARBA" id="ARBA00022927"/>
    </source>
</evidence>
<dbReference type="AlphaFoldDB" id="A0A2R5G096"/>
<dbReference type="InterPro" id="IPR017898">
    <property type="entry name" value="VPS28_N"/>
</dbReference>
<evidence type="ECO:0000256" key="3">
    <source>
        <dbReference type="ARBA" id="ARBA00022753"/>
    </source>
</evidence>
<dbReference type="GO" id="GO:0043328">
    <property type="term" value="P:protein transport to vacuole involved in ubiquitin-dependent protein catabolic process via the multivesicular body sorting pathway"/>
    <property type="evidence" value="ECO:0007669"/>
    <property type="project" value="TreeGrafter"/>
</dbReference>
<dbReference type="SUPFAM" id="SSF140111">
    <property type="entry name" value="Endosomal sorting complex assembly domain"/>
    <property type="match status" value="1"/>
</dbReference>
<dbReference type="GO" id="GO:0044877">
    <property type="term" value="F:protein-containing complex binding"/>
    <property type="evidence" value="ECO:0007669"/>
    <property type="project" value="TreeGrafter"/>
</dbReference>
<evidence type="ECO:0000259" key="8">
    <source>
        <dbReference type="PROSITE" id="PS51313"/>
    </source>
</evidence>
<dbReference type="Gene3D" id="1.20.120.1130">
    <property type="match status" value="1"/>
</dbReference>
<comment type="caution">
    <text evidence="9">The sequence shown here is derived from an EMBL/GenBank/DDBJ whole genome shotgun (WGS) entry which is preliminary data.</text>
</comment>
<dbReference type="PANTHER" id="PTHR12937">
    <property type="entry name" value="VACUOLAR PROTEIN SORTING 28, ISOFORM 2 VPS28"/>
    <property type="match status" value="1"/>
</dbReference>
<accession>A0A2R5G096</accession>
<organism evidence="9 10">
    <name type="scientific">Hondaea fermentalgiana</name>
    <dbReference type="NCBI Taxonomy" id="2315210"/>
    <lineage>
        <taxon>Eukaryota</taxon>
        <taxon>Sar</taxon>
        <taxon>Stramenopiles</taxon>
        <taxon>Bigyra</taxon>
        <taxon>Labyrinthulomycetes</taxon>
        <taxon>Thraustochytrida</taxon>
        <taxon>Thraustochytriidae</taxon>
        <taxon>Hondaea</taxon>
    </lineage>
</organism>
<proteinExistence type="inferred from homology"/>
<evidence type="ECO:0000256" key="2">
    <source>
        <dbReference type="ARBA" id="ARBA00022448"/>
    </source>
</evidence>
<feature type="domain" description="VPS28 C-terminal" evidence="7">
    <location>
        <begin position="111"/>
        <end position="206"/>
    </location>
</feature>
<keyword evidence="10" id="KW-1185">Reference proteome</keyword>
<dbReference type="FunFam" id="1.20.120.1130:FF:000001">
    <property type="entry name" value="Vacuolar protein sorting-associated protein 28 homolog"/>
    <property type="match status" value="1"/>
</dbReference>
<reference evidence="9 10" key="1">
    <citation type="submission" date="2017-12" db="EMBL/GenBank/DDBJ databases">
        <title>Sequencing, de novo assembly and annotation of complete genome of a new Thraustochytrid species, strain FCC1311.</title>
        <authorList>
            <person name="Sedici K."/>
            <person name="Godart F."/>
            <person name="Aiese Cigliano R."/>
            <person name="Sanseverino W."/>
            <person name="Barakat M."/>
            <person name="Ortet P."/>
            <person name="Marechal E."/>
            <person name="Cagnac O."/>
            <person name="Amato A."/>
        </authorList>
    </citation>
    <scope>NUCLEOTIDE SEQUENCE [LARGE SCALE GENOMIC DNA]</scope>
</reference>
<dbReference type="Gene3D" id="1.20.1440.200">
    <property type="match status" value="1"/>
</dbReference>
<sequence>MAEIRLSEDAKERRKYEDLADLYAIIKATQHLEKAYVRDAITSDEYTDACQRLIAQFKTTEAAIKSDPEFRDTEDFIRKYKMDCPLAQERLLRAGVPATVIYAHSDKDKNNEASLVMEATQWFITAMDVLKLDQRAVDEVQPAISDLVKVLNRCDTITRGFDKSKLQQWLIDLNGMRASQELDDDQVRQLLLDLDTAYANFKASLNSG</sequence>
<dbReference type="InterPro" id="IPR038358">
    <property type="entry name" value="VPS28_N_sf"/>
</dbReference>
<name>A0A2R5G096_9STRA</name>
<dbReference type="InterPro" id="IPR007143">
    <property type="entry name" value="Vps28"/>
</dbReference>
<dbReference type="EMBL" id="BEYU01000006">
    <property type="protein sequence ID" value="GBG24456.1"/>
    <property type="molecule type" value="Genomic_DNA"/>
</dbReference>
<dbReference type="PANTHER" id="PTHR12937:SF0">
    <property type="entry name" value="VACUOLAR PROTEIN SORTING-ASSOCIATED PROTEIN 28 HOMOLOG"/>
    <property type="match status" value="1"/>
</dbReference>
<comment type="function">
    <text evidence="5">Component of the ESCRT-I complex (endosomal sorting complex required for transport I), a regulator of vesicular trafficking process.</text>
</comment>
<evidence type="ECO:0000256" key="6">
    <source>
        <dbReference type="PROSITE-ProRule" id="PRU00642"/>
    </source>
</evidence>
<evidence type="ECO:0000313" key="9">
    <source>
        <dbReference type="EMBL" id="GBG24456.1"/>
    </source>
</evidence>
<evidence type="ECO:0000256" key="5">
    <source>
        <dbReference type="PIRNR" id="PIRNR017535"/>
    </source>
</evidence>
<dbReference type="InterPro" id="IPR037206">
    <property type="entry name" value="VPS28_C_sf"/>
</dbReference>
<dbReference type="SUPFAM" id="SSF140427">
    <property type="entry name" value="VPS28 C-terminal domain-like"/>
    <property type="match status" value="1"/>
</dbReference>
<evidence type="ECO:0000313" key="10">
    <source>
        <dbReference type="Proteomes" id="UP000241890"/>
    </source>
</evidence>
<dbReference type="OrthoDB" id="2671at2759"/>
<evidence type="ECO:0000259" key="7">
    <source>
        <dbReference type="PROSITE" id="PS51310"/>
    </source>
</evidence>
<comment type="similarity">
    <text evidence="5 6">Belongs to the VPS28 family.</text>
</comment>